<evidence type="ECO:0000313" key="2">
    <source>
        <dbReference type="Proteomes" id="UP001174748"/>
    </source>
</evidence>
<reference evidence="1" key="1">
    <citation type="submission" date="2023-01" db="EMBL/GenBank/DDBJ databases">
        <title>Genomic dissection of endemic carbapenem resistance: metallo-beta-lactamase gene dissemination through clonal, plasmid and integron transfer pathways.</title>
        <authorList>
            <person name="Macesic N."/>
        </authorList>
    </citation>
    <scope>NUCLEOTIDE SEQUENCE</scope>
    <source>
        <strain evidence="1">CPO382</strain>
    </source>
</reference>
<dbReference type="Proteomes" id="UP001174748">
    <property type="component" value="Unassembled WGS sequence"/>
</dbReference>
<proteinExistence type="predicted"/>
<dbReference type="EMBL" id="JARTOI010000001">
    <property type="protein sequence ID" value="MDK5169050.1"/>
    <property type="molecule type" value="Genomic_DNA"/>
</dbReference>
<sequence length="159" mass="18885">MTYRTVADYDFRSEAGDEGYISYGNFEVLNQNYKERLLELVIEHHDTDEIEESNERNFYNEYESYVALYSAVINGEEPTYYTEKEIYGVLAKEGYISNGLFKTEHYYRTKYNDYCVSESSYERVIDDNETYHTKDEIFQSLLDNGTIIEVAHNTYKYAK</sequence>
<gene>
    <name evidence="1" type="ORF">P9921_00905</name>
</gene>
<organism evidence="1 2">
    <name type="scientific">Serratia nevei</name>
    <dbReference type="NCBI Taxonomy" id="2703794"/>
    <lineage>
        <taxon>Bacteria</taxon>
        <taxon>Pseudomonadati</taxon>
        <taxon>Pseudomonadota</taxon>
        <taxon>Gammaproteobacteria</taxon>
        <taxon>Enterobacterales</taxon>
        <taxon>Yersiniaceae</taxon>
        <taxon>Serratia</taxon>
    </lineage>
</organism>
<accession>A0ABT7G5L5</accession>
<protein>
    <submittedName>
        <fullName evidence="1">Uncharacterized protein</fullName>
    </submittedName>
</protein>
<dbReference type="RefSeq" id="WP_285097979.1">
    <property type="nucleotide sequence ID" value="NZ_JARTOI010000001.1"/>
</dbReference>
<comment type="caution">
    <text evidence="1">The sequence shown here is derived from an EMBL/GenBank/DDBJ whole genome shotgun (WGS) entry which is preliminary data.</text>
</comment>
<keyword evidence="2" id="KW-1185">Reference proteome</keyword>
<evidence type="ECO:0000313" key="1">
    <source>
        <dbReference type="EMBL" id="MDK5169050.1"/>
    </source>
</evidence>
<name>A0ABT7G5L5_9GAMM</name>